<organism evidence="9 10">
    <name type="scientific">Mycolicibacterium arabiense</name>
    <dbReference type="NCBI Taxonomy" id="1286181"/>
    <lineage>
        <taxon>Bacteria</taxon>
        <taxon>Bacillati</taxon>
        <taxon>Actinomycetota</taxon>
        <taxon>Actinomycetes</taxon>
        <taxon>Mycobacteriales</taxon>
        <taxon>Mycobacteriaceae</taxon>
        <taxon>Mycolicibacterium</taxon>
    </lineage>
</organism>
<dbReference type="InterPro" id="IPR000675">
    <property type="entry name" value="Cutinase/axe"/>
</dbReference>
<dbReference type="PROSITE" id="PS00155">
    <property type="entry name" value="CUTINASE_1"/>
    <property type="match status" value="1"/>
</dbReference>
<comment type="similarity">
    <text evidence="2 8">Belongs to the cutinase family.</text>
</comment>
<keyword evidence="6 8" id="KW-0378">Hydrolase</keyword>
<dbReference type="Proteomes" id="UP000467428">
    <property type="component" value="Chromosome"/>
</dbReference>
<evidence type="ECO:0000313" key="10">
    <source>
        <dbReference type="Proteomes" id="UP000467428"/>
    </source>
</evidence>
<evidence type="ECO:0000256" key="6">
    <source>
        <dbReference type="ARBA" id="ARBA00022801"/>
    </source>
</evidence>
<keyword evidence="5 8" id="KW-0732">Signal</keyword>
<dbReference type="PANTHER" id="PTHR33630:SF9">
    <property type="entry name" value="CUTINASE 4"/>
    <property type="match status" value="1"/>
</dbReference>
<evidence type="ECO:0000313" key="9">
    <source>
        <dbReference type="EMBL" id="BBY50694.1"/>
    </source>
</evidence>
<evidence type="ECO:0000256" key="2">
    <source>
        <dbReference type="ARBA" id="ARBA00007534"/>
    </source>
</evidence>
<dbReference type="GO" id="GO:0052689">
    <property type="term" value="F:carboxylic ester hydrolase activity"/>
    <property type="evidence" value="ECO:0007669"/>
    <property type="project" value="UniProtKB-KW"/>
</dbReference>
<keyword evidence="7" id="KW-1015">Disulfide bond</keyword>
<dbReference type="InterPro" id="IPR043580">
    <property type="entry name" value="CUTINASE_1"/>
</dbReference>
<dbReference type="AlphaFoldDB" id="A0A7I7S1A2"/>
<accession>A0A7I7S1A2</accession>
<feature type="signal peptide" evidence="8">
    <location>
        <begin position="1"/>
        <end position="38"/>
    </location>
</feature>
<dbReference type="EC" id="3.1.1.-" evidence="8"/>
<keyword evidence="4 8" id="KW-0964">Secreted</keyword>
<dbReference type="SUPFAM" id="SSF53474">
    <property type="entry name" value="alpha/beta-Hydrolases"/>
    <property type="match status" value="1"/>
</dbReference>
<evidence type="ECO:0000256" key="5">
    <source>
        <dbReference type="ARBA" id="ARBA00022729"/>
    </source>
</evidence>
<evidence type="ECO:0000256" key="4">
    <source>
        <dbReference type="ARBA" id="ARBA00022525"/>
    </source>
</evidence>
<name>A0A7I7S1A2_9MYCO</name>
<dbReference type="GO" id="GO:0005576">
    <property type="term" value="C:extracellular region"/>
    <property type="evidence" value="ECO:0007669"/>
    <property type="project" value="UniProtKB-SubCell"/>
</dbReference>
<evidence type="ECO:0000256" key="7">
    <source>
        <dbReference type="ARBA" id="ARBA00023157"/>
    </source>
</evidence>
<reference evidence="9 10" key="1">
    <citation type="journal article" date="2019" name="Emerg. Microbes Infect.">
        <title>Comprehensive subspecies identification of 175 nontuberculous mycobacteria species based on 7547 genomic profiles.</title>
        <authorList>
            <person name="Matsumoto Y."/>
            <person name="Kinjo T."/>
            <person name="Motooka D."/>
            <person name="Nabeya D."/>
            <person name="Jung N."/>
            <person name="Uechi K."/>
            <person name="Horii T."/>
            <person name="Iida T."/>
            <person name="Fujita J."/>
            <person name="Nakamura S."/>
        </authorList>
    </citation>
    <scope>NUCLEOTIDE SEQUENCE [LARGE SCALE GENOMIC DNA]</scope>
    <source>
        <strain evidence="9 10">JCM 18538</strain>
    </source>
</reference>
<evidence type="ECO:0000256" key="1">
    <source>
        <dbReference type="ARBA" id="ARBA00004613"/>
    </source>
</evidence>
<dbReference type="SMART" id="SM01110">
    <property type="entry name" value="Cutinase"/>
    <property type="match status" value="1"/>
</dbReference>
<dbReference type="RefSeq" id="WP_163920328.1">
    <property type="nucleotide sequence ID" value="NZ_AP022593.1"/>
</dbReference>
<sequence>MKNTGSPARSRSRMFGWFAATVLSVTALLGPQATGVAAAEADPACSYAEVVFARGTFEQAGVGDVGQSFVNSLNNRLGGKSVDVYAVNYPASLDFQRAADGIVDASNRIQSIAETCPSTKIILGGYSQGAAVAGYTTADTVPADYNLPAGISGPMPPAVASHVAAVVLFGTPDPWFLGLVDRGAPPIAIGTQYAAKTMQFCVPGDPVCSPGGLDRSAHSAYKTNDMPDQAAAFAVNQLTSA</sequence>
<dbReference type="PANTHER" id="PTHR33630">
    <property type="entry name" value="CUTINASE RV1984C-RELATED-RELATED"/>
    <property type="match status" value="1"/>
</dbReference>
<evidence type="ECO:0000256" key="3">
    <source>
        <dbReference type="ARBA" id="ARBA00022487"/>
    </source>
</evidence>
<dbReference type="Pfam" id="PF01083">
    <property type="entry name" value="Cutinase"/>
    <property type="match status" value="1"/>
</dbReference>
<geneLocation type="plasmid" evidence="10">
    <name>pjcm18538 dna</name>
</geneLocation>
<gene>
    <name evidence="9" type="ORF">MARA_41620</name>
</gene>
<dbReference type="EMBL" id="AP022593">
    <property type="protein sequence ID" value="BBY50694.1"/>
    <property type="molecule type" value="Genomic_DNA"/>
</dbReference>
<dbReference type="KEGG" id="marz:MARA_41620"/>
<comment type="function">
    <text evidence="8">Catalyzes the hydrolysis of complex carboxylic polyesters found in the cell wall of plants. Degrades cutin, a macromolecule that forms the structure of the plant cuticle.</text>
</comment>
<keyword evidence="3 8" id="KW-0719">Serine esterase</keyword>
<comment type="subcellular location">
    <subcellularLocation>
        <location evidence="1 8">Secreted</location>
    </subcellularLocation>
</comment>
<dbReference type="InterPro" id="IPR029058">
    <property type="entry name" value="AB_hydrolase_fold"/>
</dbReference>
<keyword evidence="10" id="KW-1185">Reference proteome</keyword>
<proteinExistence type="inferred from homology"/>
<protein>
    <recommendedName>
        <fullName evidence="8">Cutinase</fullName>
        <ecNumber evidence="8">3.1.1.-</ecNumber>
    </recommendedName>
</protein>
<feature type="chain" id="PRO_5029932417" description="Cutinase" evidence="8">
    <location>
        <begin position="39"/>
        <end position="241"/>
    </location>
</feature>
<dbReference type="Gene3D" id="3.40.50.1820">
    <property type="entry name" value="alpha/beta hydrolase"/>
    <property type="match status" value="1"/>
</dbReference>
<evidence type="ECO:0000256" key="8">
    <source>
        <dbReference type="RuleBase" id="RU361263"/>
    </source>
</evidence>